<evidence type="ECO:0000313" key="18">
    <source>
        <dbReference type="EMBL" id="OOL18830.1"/>
    </source>
</evidence>
<evidence type="ECO:0000256" key="8">
    <source>
        <dbReference type="ARBA" id="ARBA00014472"/>
    </source>
</evidence>
<evidence type="ECO:0000256" key="16">
    <source>
        <dbReference type="ARBA" id="ARBA00049229"/>
    </source>
</evidence>
<dbReference type="PANTHER" id="PTHR11825">
    <property type="entry name" value="SUBGROUP IIII AMINOTRANSFERASE"/>
    <property type="match status" value="1"/>
</dbReference>
<evidence type="ECO:0000256" key="1">
    <source>
        <dbReference type="ARBA" id="ARBA00001933"/>
    </source>
</evidence>
<evidence type="ECO:0000256" key="12">
    <source>
        <dbReference type="ARBA" id="ARBA00022898"/>
    </source>
</evidence>
<evidence type="ECO:0000256" key="6">
    <source>
        <dbReference type="ARBA" id="ARBA00009320"/>
    </source>
</evidence>
<evidence type="ECO:0000256" key="15">
    <source>
        <dbReference type="ARBA" id="ARBA00048798"/>
    </source>
</evidence>
<dbReference type="InterPro" id="IPR043132">
    <property type="entry name" value="BCAT-like_C"/>
</dbReference>
<comment type="catalytic activity">
    <reaction evidence="15">
        <text>L-isoleucine + 2-oxoglutarate = (S)-3-methyl-2-oxopentanoate + L-glutamate</text>
        <dbReference type="Rhea" id="RHEA:24801"/>
        <dbReference type="ChEBI" id="CHEBI:16810"/>
        <dbReference type="ChEBI" id="CHEBI:29985"/>
        <dbReference type="ChEBI" id="CHEBI:35146"/>
        <dbReference type="ChEBI" id="CHEBI:58045"/>
        <dbReference type="EC" id="2.6.1.42"/>
    </reaction>
</comment>
<name>A0A1S8GQ30_9PROT</name>
<dbReference type="AlphaFoldDB" id="A0A1S8GQ30"/>
<protein>
    <recommendedName>
        <fullName evidence="8">Probable branched-chain-amino-acid aminotransferase</fullName>
        <ecNumber evidence="7">2.6.1.42</ecNumber>
    </recommendedName>
</protein>
<comment type="similarity">
    <text evidence="6">Belongs to the class-IV pyridoxal-phosphate-dependent aminotransferase family.</text>
</comment>
<dbReference type="GO" id="GO:0009097">
    <property type="term" value="P:isoleucine biosynthetic process"/>
    <property type="evidence" value="ECO:0007669"/>
    <property type="project" value="UniProtKB-UniPathway"/>
</dbReference>
<dbReference type="EC" id="2.6.1.42" evidence="7"/>
<dbReference type="OrthoDB" id="9804984at2"/>
<evidence type="ECO:0000256" key="5">
    <source>
        <dbReference type="ARBA" id="ARBA00005072"/>
    </source>
</evidence>
<comment type="pathway">
    <text evidence="4">Amino-acid biosynthesis; L-valine biosynthesis; L-valine from pyruvate: step 4/4.</text>
</comment>
<evidence type="ECO:0000256" key="14">
    <source>
        <dbReference type="ARBA" id="ARBA00048212"/>
    </source>
</evidence>
<dbReference type="InterPro" id="IPR033939">
    <property type="entry name" value="BCAT_family"/>
</dbReference>
<dbReference type="Gene3D" id="3.20.10.10">
    <property type="entry name" value="D-amino Acid Aminotransferase, subunit A, domain 2"/>
    <property type="match status" value="1"/>
</dbReference>
<comment type="catalytic activity">
    <reaction evidence="16">
        <text>L-leucine + 2-oxoglutarate = 4-methyl-2-oxopentanoate + L-glutamate</text>
        <dbReference type="Rhea" id="RHEA:18321"/>
        <dbReference type="ChEBI" id="CHEBI:16810"/>
        <dbReference type="ChEBI" id="CHEBI:17865"/>
        <dbReference type="ChEBI" id="CHEBI:29985"/>
        <dbReference type="ChEBI" id="CHEBI:57427"/>
        <dbReference type="EC" id="2.6.1.42"/>
    </reaction>
</comment>
<comment type="pathway">
    <text evidence="5">Amino-acid biosynthesis; L-leucine biosynthesis; L-leucine from 3-methyl-2-oxobutanoate: step 4/4.</text>
</comment>
<dbReference type="NCBIfam" id="NF009897">
    <property type="entry name" value="PRK13357.1"/>
    <property type="match status" value="1"/>
</dbReference>
<dbReference type="GO" id="GO:0052656">
    <property type="term" value="F:L-isoleucine-2-oxoglutarate transaminase activity"/>
    <property type="evidence" value="ECO:0007669"/>
    <property type="project" value="RHEA"/>
</dbReference>
<dbReference type="InterPro" id="IPR043131">
    <property type="entry name" value="BCAT-like_N"/>
</dbReference>
<dbReference type="UniPathway" id="UPA00049">
    <property type="reaction ID" value="UER00062"/>
</dbReference>
<proteinExistence type="inferred from homology"/>
<comment type="pathway">
    <text evidence="3">Amino-acid biosynthesis; L-isoleucine biosynthesis; L-isoleucine from 2-oxobutanoate: step 4/4.</text>
</comment>
<dbReference type="STRING" id="1539051.AL01_03525"/>
<gene>
    <name evidence="18" type="ORF">AL01_03525</name>
</gene>
<keyword evidence="10" id="KW-0028">Amino-acid biosynthesis</keyword>
<sequence length="361" mass="39231">MVEFKIERTTTPTSAEQRQALMADPKFGRVFTDHMAVIRYTDEKGWHDAKIIPRQPLQIDPASTVLHYGQEIFEGLKAYRGKGGAITLFRPEANAARFAASARRLSMAELPEELFLGAIKELLKVDHDWVPSNPEQSLYLRPFTISNEVFLGVKRANEYLFIVLASPVGGYFSGNGSIPVWVSETYTRAAPGGTGEAKCGGNYAASLLPQQEAADHGCSQVLFLDAKERRFIDEMGGMNVMFVRKDGSVVTPPLGGTILRGITRDSILKLGRKMGLTMVEEPVAIEDVFKAAAAGEITEAFACGTAAVISPIGEFRRESGSVAFGDGKTAGPVTMKLRTALCGLQRGEEPDPFGWVHSVSL</sequence>
<dbReference type="GO" id="GO:0052654">
    <property type="term" value="F:L-leucine-2-oxoglutarate transaminase activity"/>
    <property type="evidence" value="ECO:0007669"/>
    <property type="project" value="RHEA"/>
</dbReference>
<dbReference type="PANTHER" id="PTHR11825:SF44">
    <property type="entry name" value="BRANCHED-CHAIN-AMINO-ACID AMINOTRANSFERASE"/>
    <property type="match status" value="1"/>
</dbReference>
<keyword evidence="19" id="KW-1185">Reference proteome</keyword>
<accession>A0A1S8GQ30</accession>
<keyword evidence="9 18" id="KW-0032">Aminotransferase</keyword>
<dbReference type="Gene3D" id="3.30.470.10">
    <property type="match status" value="1"/>
</dbReference>
<dbReference type="GO" id="GO:0009098">
    <property type="term" value="P:L-leucine biosynthetic process"/>
    <property type="evidence" value="ECO:0007669"/>
    <property type="project" value="UniProtKB-UniPathway"/>
</dbReference>
<dbReference type="UniPathway" id="UPA00048">
    <property type="reaction ID" value="UER00073"/>
</dbReference>
<evidence type="ECO:0000256" key="11">
    <source>
        <dbReference type="ARBA" id="ARBA00022679"/>
    </source>
</evidence>
<comment type="catalytic activity">
    <reaction evidence="14">
        <text>L-valine + 2-oxoglutarate = 3-methyl-2-oxobutanoate + L-glutamate</text>
        <dbReference type="Rhea" id="RHEA:24813"/>
        <dbReference type="ChEBI" id="CHEBI:11851"/>
        <dbReference type="ChEBI" id="CHEBI:16810"/>
        <dbReference type="ChEBI" id="CHEBI:29985"/>
        <dbReference type="ChEBI" id="CHEBI:57762"/>
        <dbReference type="EC" id="2.6.1.42"/>
    </reaction>
</comment>
<evidence type="ECO:0000256" key="10">
    <source>
        <dbReference type="ARBA" id="ARBA00022605"/>
    </source>
</evidence>
<dbReference type="GO" id="GO:0009099">
    <property type="term" value="P:L-valine biosynthetic process"/>
    <property type="evidence" value="ECO:0007669"/>
    <property type="project" value="UniProtKB-UniPathway"/>
</dbReference>
<comment type="caution">
    <text evidence="18">The sequence shown here is derived from an EMBL/GenBank/DDBJ whole genome shotgun (WGS) entry which is preliminary data.</text>
</comment>
<evidence type="ECO:0000256" key="7">
    <source>
        <dbReference type="ARBA" id="ARBA00013053"/>
    </source>
</evidence>
<evidence type="ECO:0000313" key="19">
    <source>
        <dbReference type="Proteomes" id="UP000200980"/>
    </source>
</evidence>
<evidence type="ECO:0000256" key="3">
    <source>
        <dbReference type="ARBA" id="ARBA00004824"/>
    </source>
</evidence>
<evidence type="ECO:0000256" key="2">
    <source>
        <dbReference type="ARBA" id="ARBA00003109"/>
    </source>
</evidence>
<feature type="modified residue" description="N6-(pyridoxal phosphate)lysine" evidence="17">
    <location>
        <position position="198"/>
    </location>
</feature>
<dbReference type="InterPro" id="IPR005786">
    <property type="entry name" value="B_amino_transII"/>
</dbReference>
<keyword evidence="12" id="KW-0663">Pyridoxal phosphate</keyword>
<dbReference type="PIRSF" id="PIRSF006468">
    <property type="entry name" value="BCAT1"/>
    <property type="match status" value="1"/>
</dbReference>
<dbReference type="InterPro" id="IPR036038">
    <property type="entry name" value="Aminotransferase-like"/>
</dbReference>
<keyword evidence="13" id="KW-0100">Branched-chain amino acid biosynthesis</keyword>
<dbReference type="NCBIfam" id="TIGR01123">
    <property type="entry name" value="ilvE_II"/>
    <property type="match status" value="1"/>
</dbReference>
<dbReference type="GO" id="GO:0052655">
    <property type="term" value="F:L-valine-2-oxoglutarate transaminase activity"/>
    <property type="evidence" value="ECO:0007669"/>
    <property type="project" value="RHEA"/>
</dbReference>
<evidence type="ECO:0000256" key="9">
    <source>
        <dbReference type="ARBA" id="ARBA00022576"/>
    </source>
</evidence>
<evidence type="ECO:0000256" key="4">
    <source>
        <dbReference type="ARBA" id="ARBA00004931"/>
    </source>
</evidence>
<dbReference type="SUPFAM" id="SSF56752">
    <property type="entry name" value="D-aminoacid aminotransferase-like PLP-dependent enzymes"/>
    <property type="match status" value="1"/>
</dbReference>
<reference evidence="18 19" key="1">
    <citation type="journal article" date="2016" name="PLoS ONE">
        <title>Whole-Genome Sequence Analysis of Bombella intestini LMG 28161T, a Novel Acetic Acid Bacterium Isolated from the Crop of a Red-Tailed Bumble Bee, Bombus lapidarius.</title>
        <authorList>
            <person name="Li L."/>
            <person name="Illeghems K."/>
            <person name="Van Kerrebroeck S."/>
            <person name="Borremans W."/>
            <person name="Cleenwerck I."/>
            <person name="Smagghe G."/>
            <person name="De Vuyst L."/>
            <person name="Vandamme P."/>
        </authorList>
    </citation>
    <scope>NUCLEOTIDE SEQUENCE [LARGE SCALE GENOMIC DNA]</scope>
    <source>
        <strain evidence="18 19">R-52487</strain>
    </source>
</reference>
<keyword evidence="11 18" id="KW-0808">Transferase</keyword>
<dbReference type="EMBL" id="JATM01000002">
    <property type="protein sequence ID" value="OOL18830.1"/>
    <property type="molecule type" value="Genomic_DNA"/>
</dbReference>
<dbReference type="CDD" id="cd01557">
    <property type="entry name" value="BCAT_beta_family"/>
    <property type="match status" value="1"/>
</dbReference>
<dbReference type="Proteomes" id="UP000200980">
    <property type="component" value="Unassembled WGS sequence"/>
</dbReference>
<dbReference type="RefSeq" id="WP_077396006.1">
    <property type="nucleotide sequence ID" value="NZ_JATM01000002.1"/>
</dbReference>
<organism evidence="18 19">
    <name type="scientific">Bombella intestini</name>
    <dbReference type="NCBI Taxonomy" id="1539051"/>
    <lineage>
        <taxon>Bacteria</taxon>
        <taxon>Pseudomonadati</taxon>
        <taxon>Pseudomonadota</taxon>
        <taxon>Alphaproteobacteria</taxon>
        <taxon>Acetobacterales</taxon>
        <taxon>Acetobacteraceae</taxon>
        <taxon>Bombella</taxon>
    </lineage>
</organism>
<comment type="function">
    <text evidence="2">Acts on leucine, isoleucine and valine.</text>
</comment>
<dbReference type="InterPro" id="IPR001544">
    <property type="entry name" value="Aminotrans_IV"/>
</dbReference>
<comment type="cofactor">
    <cofactor evidence="1">
        <name>pyridoxal 5'-phosphate</name>
        <dbReference type="ChEBI" id="CHEBI:597326"/>
    </cofactor>
</comment>
<evidence type="ECO:0000256" key="17">
    <source>
        <dbReference type="PIRSR" id="PIRSR006468-1"/>
    </source>
</evidence>
<evidence type="ECO:0000256" key="13">
    <source>
        <dbReference type="ARBA" id="ARBA00023304"/>
    </source>
</evidence>
<dbReference type="UniPathway" id="UPA00047">
    <property type="reaction ID" value="UER00058"/>
</dbReference>
<dbReference type="Pfam" id="PF01063">
    <property type="entry name" value="Aminotran_4"/>
    <property type="match status" value="1"/>
</dbReference>